<comment type="caution">
    <text evidence="2">The sequence shown here is derived from an EMBL/GenBank/DDBJ whole genome shotgun (WGS) entry which is preliminary data.</text>
</comment>
<proteinExistence type="predicted"/>
<name>W2V365_9RICK</name>
<dbReference type="AlphaFoldDB" id="W2V365"/>
<dbReference type="Proteomes" id="UP000018951">
    <property type="component" value="Unassembled WGS sequence"/>
</dbReference>
<gene>
    <name evidence="2" type="ORF">P857_1083</name>
</gene>
<feature type="transmembrane region" description="Helical" evidence="1">
    <location>
        <begin position="39"/>
        <end position="59"/>
    </location>
</feature>
<keyword evidence="1" id="KW-0812">Transmembrane</keyword>
<evidence type="ECO:0000313" key="2">
    <source>
        <dbReference type="EMBL" id="ETO91903.1"/>
    </source>
</evidence>
<keyword evidence="3" id="KW-1185">Reference proteome</keyword>
<keyword evidence="1" id="KW-1133">Transmembrane helix</keyword>
<dbReference type="EMBL" id="AXCJ01000001">
    <property type="protein sequence ID" value="ETO91903.1"/>
    <property type="molecule type" value="Genomic_DNA"/>
</dbReference>
<keyword evidence="1" id="KW-0472">Membrane</keyword>
<sequence length="60" mass="7105">MILNFILYLLLAISIYIKSLEIMNNMFDLNTRSFARRVLCSLSSKLIFLHLVLIIRIYIL</sequence>
<protein>
    <submittedName>
        <fullName evidence="2">Uncharacterized protein</fullName>
    </submittedName>
</protein>
<reference evidence="2 3" key="1">
    <citation type="journal article" date="2013" name="PLoS ONE">
        <title>Bacterial endosymbiosis in a chordate host: long-term co-evolution and conservation of secondary metabolism.</title>
        <authorList>
            <person name="Kwan J.C."/>
            <person name="Schmidt E.W."/>
        </authorList>
    </citation>
    <scope>NUCLEOTIDE SEQUENCE [LARGE SCALE GENOMIC DNA]</scope>
    <source>
        <strain evidence="3">L6</strain>
    </source>
</reference>
<evidence type="ECO:0000313" key="3">
    <source>
        <dbReference type="Proteomes" id="UP000018951"/>
    </source>
</evidence>
<organism evidence="2 3">
    <name type="scientific">Candidatus Xenolissoclinum pacificiensis L6</name>
    <dbReference type="NCBI Taxonomy" id="1401685"/>
    <lineage>
        <taxon>Bacteria</taxon>
        <taxon>Pseudomonadati</taxon>
        <taxon>Pseudomonadota</taxon>
        <taxon>Alphaproteobacteria</taxon>
        <taxon>Rickettsiales</taxon>
        <taxon>Anaplasmataceae</taxon>
        <taxon>Candidatus Xenolissoclinum</taxon>
    </lineage>
</organism>
<feature type="transmembrane region" description="Helical" evidence="1">
    <location>
        <begin position="6"/>
        <end position="27"/>
    </location>
</feature>
<accession>W2V365</accession>
<evidence type="ECO:0000256" key="1">
    <source>
        <dbReference type="SAM" id="Phobius"/>
    </source>
</evidence>